<dbReference type="EMBL" id="JANIPJ010000014">
    <property type="protein sequence ID" value="MCR2806016.1"/>
    <property type="molecule type" value="Genomic_DNA"/>
</dbReference>
<proteinExistence type="predicted"/>
<dbReference type="Proteomes" id="UP001141950">
    <property type="component" value="Unassembled WGS sequence"/>
</dbReference>
<sequence>MQNAAKSKLESHEIERIILHAFGKRPQETKELTDGWANSAYSILMSDGTAAVLKVAPIHGTKMMRYERSMMRTEVEVLRLLDKGGAVPVPNVLAYDDACTLVPSEYFIMEQLHGVPYNKIKESLSTSEKDAIESELGAYNRLINENRGTRFGYYAQEDSWKTTWAEAFQQMIMGVLADGKDAEIELPGGYSAIEAEIIRHADALSEVEQPSLVHWDLWEGNVFVDNGKISGLIDFERALWGDPLMEHFFSHFNRSGSFAEGYGRKVATIHERRRRALYDLYLDLILWIECTYRQYENKDHWNWARENMARGWERFVELKRL</sequence>
<dbReference type="InterPro" id="IPR002575">
    <property type="entry name" value="Aminoglycoside_PTrfase"/>
</dbReference>
<accession>A0A9X2SAA4</accession>
<keyword evidence="3" id="KW-1185">Reference proteome</keyword>
<dbReference type="SUPFAM" id="SSF56112">
    <property type="entry name" value="Protein kinase-like (PK-like)"/>
    <property type="match status" value="1"/>
</dbReference>
<dbReference type="Gene3D" id="3.30.200.20">
    <property type="entry name" value="Phosphorylase Kinase, domain 1"/>
    <property type="match status" value="1"/>
</dbReference>
<protein>
    <submittedName>
        <fullName evidence="2">Aminoglycoside phosphotransferase family protein</fullName>
    </submittedName>
</protein>
<dbReference type="PANTHER" id="PTHR21310">
    <property type="entry name" value="AMINOGLYCOSIDE PHOSPHOTRANSFERASE-RELATED-RELATED"/>
    <property type="match status" value="1"/>
</dbReference>
<dbReference type="InterPro" id="IPR051678">
    <property type="entry name" value="AGP_Transferase"/>
</dbReference>
<feature type="domain" description="Aminoglycoside phosphotransferase" evidence="1">
    <location>
        <begin position="29"/>
        <end position="273"/>
    </location>
</feature>
<dbReference type="RefSeq" id="WP_257449067.1">
    <property type="nucleotide sequence ID" value="NZ_JANIPJ010000014.1"/>
</dbReference>
<gene>
    <name evidence="2" type="ORF">NQZ67_19205</name>
</gene>
<evidence type="ECO:0000313" key="2">
    <source>
        <dbReference type="EMBL" id="MCR2806016.1"/>
    </source>
</evidence>
<name>A0A9X2SAA4_9BACL</name>
<dbReference type="Pfam" id="PF01636">
    <property type="entry name" value="APH"/>
    <property type="match status" value="1"/>
</dbReference>
<comment type="caution">
    <text evidence="2">The sequence shown here is derived from an EMBL/GenBank/DDBJ whole genome shotgun (WGS) entry which is preliminary data.</text>
</comment>
<evidence type="ECO:0000259" key="1">
    <source>
        <dbReference type="Pfam" id="PF01636"/>
    </source>
</evidence>
<organism evidence="2 3">
    <name type="scientific">Paenibacillus soyae</name>
    <dbReference type="NCBI Taxonomy" id="2969249"/>
    <lineage>
        <taxon>Bacteria</taxon>
        <taxon>Bacillati</taxon>
        <taxon>Bacillota</taxon>
        <taxon>Bacilli</taxon>
        <taxon>Bacillales</taxon>
        <taxon>Paenibacillaceae</taxon>
        <taxon>Paenibacillus</taxon>
    </lineage>
</organism>
<dbReference type="AlphaFoldDB" id="A0A9X2SAA4"/>
<evidence type="ECO:0000313" key="3">
    <source>
        <dbReference type="Proteomes" id="UP001141950"/>
    </source>
</evidence>
<dbReference type="InterPro" id="IPR011009">
    <property type="entry name" value="Kinase-like_dom_sf"/>
</dbReference>
<dbReference type="Gene3D" id="3.90.1200.10">
    <property type="match status" value="1"/>
</dbReference>
<reference evidence="2" key="1">
    <citation type="submission" date="2022-08" db="EMBL/GenBank/DDBJ databases">
        <title>The genomic sequence of strain Paenibacillus sp. SCIV0701.</title>
        <authorList>
            <person name="Zhao H."/>
        </authorList>
    </citation>
    <scope>NUCLEOTIDE SEQUENCE</scope>
    <source>
        <strain evidence="2">SCIV0701</strain>
    </source>
</reference>
<dbReference type="PANTHER" id="PTHR21310:SF15">
    <property type="entry name" value="AMINOGLYCOSIDE PHOSPHOTRANSFERASE DOMAIN-CONTAINING PROTEIN"/>
    <property type="match status" value="1"/>
</dbReference>